<comment type="caution">
    <text evidence="1">The sequence shown here is derived from an EMBL/GenBank/DDBJ whole genome shotgun (WGS) entry which is preliminary data.</text>
</comment>
<reference evidence="1 2" key="1">
    <citation type="submission" date="2017-11" db="EMBL/GenBank/DDBJ databases">
        <title>Evolution of Phototrophy in the Chloroflexi Phylum Driven by Horizontal Gene Transfer.</title>
        <authorList>
            <person name="Ward L.M."/>
            <person name="Hemp J."/>
            <person name="Shih P.M."/>
            <person name="Mcglynn S.E."/>
            <person name="Fischer W."/>
        </authorList>
    </citation>
    <scope>NUCLEOTIDE SEQUENCE [LARGE SCALE GENOMIC DNA]</scope>
    <source>
        <strain evidence="1">JP3_7</strain>
    </source>
</reference>
<accession>A0A2M8QFM7</accession>
<feature type="non-terminal residue" evidence="1">
    <location>
        <position position="1"/>
    </location>
</feature>
<dbReference type="Proteomes" id="UP000230790">
    <property type="component" value="Unassembled WGS sequence"/>
</dbReference>
<sequence>PALGRFADAWDEKPIVLLEFRLSDGIIALGEVGRGPTIAELRPWLEQLIGYRLRGLDLGVLPETLRSGYRWGLLTSPPQRSTTRPRR</sequence>
<gene>
    <name evidence="1" type="ORF">CUN48_02760</name>
</gene>
<protein>
    <submittedName>
        <fullName evidence="1">Uncharacterized protein</fullName>
    </submittedName>
</protein>
<proteinExistence type="predicted"/>
<dbReference type="EMBL" id="PGTN01000010">
    <property type="protein sequence ID" value="PJF48623.1"/>
    <property type="molecule type" value="Genomic_DNA"/>
</dbReference>
<name>A0A2M8QFM7_9CHLR</name>
<dbReference type="AlphaFoldDB" id="A0A2M8QFM7"/>
<organism evidence="1 2">
    <name type="scientific">Candidatus Thermofonsia Clade 3 bacterium</name>
    <dbReference type="NCBI Taxonomy" id="2364212"/>
    <lineage>
        <taxon>Bacteria</taxon>
        <taxon>Bacillati</taxon>
        <taxon>Chloroflexota</taxon>
        <taxon>Candidatus Thermofontia</taxon>
        <taxon>Candidatus Thermofonsia Clade 3</taxon>
    </lineage>
</organism>
<evidence type="ECO:0000313" key="2">
    <source>
        <dbReference type="Proteomes" id="UP000230790"/>
    </source>
</evidence>
<evidence type="ECO:0000313" key="1">
    <source>
        <dbReference type="EMBL" id="PJF48623.1"/>
    </source>
</evidence>